<dbReference type="EMBL" id="JAKKPZ010000093">
    <property type="protein sequence ID" value="KAI1702779.1"/>
    <property type="molecule type" value="Genomic_DNA"/>
</dbReference>
<proteinExistence type="predicted"/>
<keyword evidence="3" id="KW-1185">Reference proteome</keyword>
<reference evidence="2" key="1">
    <citation type="submission" date="2022-01" db="EMBL/GenBank/DDBJ databases">
        <title>Genome Sequence Resource for Two Populations of Ditylenchus destructor, the Migratory Endoparasitic Phytonematode.</title>
        <authorList>
            <person name="Zhang H."/>
            <person name="Lin R."/>
            <person name="Xie B."/>
        </authorList>
    </citation>
    <scope>NUCLEOTIDE SEQUENCE</scope>
    <source>
        <strain evidence="2">BazhouSP</strain>
    </source>
</reference>
<protein>
    <submittedName>
        <fullName evidence="2">Uncharacterized protein</fullName>
    </submittedName>
</protein>
<feature type="region of interest" description="Disordered" evidence="1">
    <location>
        <begin position="248"/>
        <end position="303"/>
    </location>
</feature>
<dbReference type="AlphaFoldDB" id="A0AAD4MSI1"/>
<organism evidence="2 3">
    <name type="scientific">Ditylenchus destructor</name>
    <dbReference type="NCBI Taxonomy" id="166010"/>
    <lineage>
        <taxon>Eukaryota</taxon>
        <taxon>Metazoa</taxon>
        <taxon>Ecdysozoa</taxon>
        <taxon>Nematoda</taxon>
        <taxon>Chromadorea</taxon>
        <taxon>Rhabditida</taxon>
        <taxon>Tylenchina</taxon>
        <taxon>Tylenchomorpha</taxon>
        <taxon>Sphaerularioidea</taxon>
        <taxon>Anguinidae</taxon>
        <taxon>Anguininae</taxon>
        <taxon>Ditylenchus</taxon>
    </lineage>
</organism>
<sequence>MSTKFVCSQCPTILNESERRLHISAQHLSYFPFECTTCNRANRKFLATTETEINDHIAACHNGNNLGIFLLKDQAKEVELNKMIGQCEAFPNRQALSIDSKCVLLRALNLLDGAGTRCTGNAARNGPVFTQVNDENAEPSVNISTAPMETYEPTEQSIASPITENFPNHENSEALNAIMPTTESSVNISTALEHVECIAKIEIDKPSEHLVPDSIINSKSNEVPTAVVPETKPSVNISVVHEPLSLMNSMNETNSPNQSISHKKRRLPDNISNDSGKRRPVAKGSQLTSGRNHSSDEADYNSANSANQDIMGINASTSHRNDRPTTSPQVISSVPADLSQKKIITKLMFVISEGIVCFETMDRTTYNYAPLSEYLSILRESVLSTNGCDVAMQFYPSDRFRIDFDSLSRYRKYCQKEKNEAISLEQLKIFADQMLSIAFLWADFPITAHFGRYQKDNYEMPSQSDICSELFACGRSILKCNKLDIRLENYWPLSIITNVANDCNECKLKLSQYYETNYQLHEEFLEELYERKVLQPVAVTLDIFYNDNKAANHFINKLKERFAHAPQKRFKFLMRTESTNVRKLSLRVQDSTLESLPHSTGVVLIQQRATDSCESA</sequence>
<accession>A0AAD4MSI1</accession>
<dbReference type="Proteomes" id="UP001201812">
    <property type="component" value="Unassembled WGS sequence"/>
</dbReference>
<gene>
    <name evidence="2" type="ORF">DdX_15289</name>
</gene>
<evidence type="ECO:0000313" key="3">
    <source>
        <dbReference type="Proteomes" id="UP001201812"/>
    </source>
</evidence>
<name>A0AAD4MSI1_9BILA</name>
<evidence type="ECO:0000256" key="1">
    <source>
        <dbReference type="SAM" id="MobiDB-lite"/>
    </source>
</evidence>
<comment type="caution">
    <text evidence="2">The sequence shown here is derived from an EMBL/GenBank/DDBJ whole genome shotgun (WGS) entry which is preliminary data.</text>
</comment>
<evidence type="ECO:0000313" key="2">
    <source>
        <dbReference type="EMBL" id="KAI1702779.1"/>
    </source>
</evidence>
<feature type="compositionally biased region" description="Polar residues" evidence="1">
    <location>
        <begin position="248"/>
        <end position="260"/>
    </location>
</feature>